<proteinExistence type="predicted"/>
<feature type="domain" description="Alanine racemase N-terminal" evidence="4">
    <location>
        <begin position="8"/>
        <end position="220"/>
    </location>
</feature>
<comment type="caution">
    <text evidence="5">The sequence shown here is derived from an EMBL/GenBank/DDBJ whole genome shotgun (WGS) entry which is preliminary data.</text>
</comment>
<dbReference type="InterPro" id="IPR001608">
    <property type="entry name" value="Ala_racemase_N"/>
</dbReference>
<dbReference type="PANTHER" id="PTHR30511">
    <property type="entry name" value="ALANINE RACEMASE"/>
    <property type="match status" value="1"/>
</dbReference>
<organism evidence="5 6">
    <name type="scientific">Hydrogenispora ethanolica</name>
    <dbReference type="NCBI Taxonomy" id="1082276"/>
    <lineage>
        <taxon>Bacteria</taxon>
        <taxon>Bacillati</taxon>
        <taxon>Bacillota</taxon>
        <taxon>Hydrogenispora</taxon>
    </lineage>
</organism>
<comment type="cofactor">
    <cofactor evidence="1">
        <name>pyridoxal 5'-phosphate</name>
        <dbReference type="ChEBI" id="CHEBI:597326"/>
    </cofactor>
</comment>
<evidence type="ECO:0000313" key="6">
    <source>
        <dbReference type="Proteomes" id="UP000295008"/>
    </source>
</evidence>
<keyword evidence="2" id="KW-0663">Pyridoxal phosphate</keyword>
<evidence type="ECO:0000313" key="5">
    <source>
        <dbReference type="EMBL" id="TCL69371.1"/>
    </source>
</evidence>
<evidence type="ECO:0000256" key="3">
    <source>
        <dbReference type="ARBA" id="ARBA00023235"/>
    </source>
</evidence>
<gene>
    <name evidence="5" type="ORF">EDC14_101268</name>
</gene>
<reference evidence="5 6" key="1">
    <citation type="submission" date="2019-03" db="EMBL/GenBank/DDBJ databases">
        <title>Genomic Encyclopedia of Type Strains, Phase IV (KMG-IV): sequencing the most valuable type-strain genomes for metagenomic binning, comparative biology and taxonomic classification.</title>
        <authorList>
            <person name="Goeker M."/>
        </authorList>
    </citation>
    <scope>NUCLEOTIDE SEQUENCE [LARGE SCALE GENOMIC DNA]</scope>
    <source>
        <strain evidence="5 6">LX-B</strain>
    </source>
</reference>
<sequence>MKTPRILIHLDRLVANFECLRRRAGAAGMELTVVLKGVAGDLRIARSLIEAGAREIGDSRSENLHRFQQLFPATRRVLLRLPSLGRLAEIAAVADLSLNTEVKTLASLHSVVQRHEVMLMIDLGDLREGVDEAGLTQLARCCRRLPNLRVTAAGTNFSCFAGAVPTVEKLAHLAGLAEQLRNEFGFPVTWVSGGNSSSLPLLYRKELPPGINHLRIGEGILLGRETMAGTLLPDLRGDAFVVEAEVIQAQRKPARTEGETGLDAFGRRPVFPEAEPGWRALLNIGHQDSPLNGLTPLDPGFTLLGGSSDYAVLACEKKPRLGQRVRFSPNYWSLLSLMTSPYVYKEYVED</sequence>
<dbReference type="InterPro" id="IPR029066">
    <property type="entry name" value="PLP-binding_barrel"/>
</dbReference>
<protein>
    <submittedName>
        <fullName evidence="5">Putative amino acid racemase</fullName>
    </submittedName>
</protein>
<dbReference type="EMBL" id="SLUN01000012">
    <property type="protein sequence ID" value="TCL69371.1"/>
    <property type="molecule type" value="Genomic_DNA"/>
</dbReference>
<dbReference type="GO" id="GO:0005829">
    <property type="term" value="C:cytosol"/>
    <property type="evidence" value="ECO:0007669"/>
    <property type="project" value="TreeGrafter"/>
</dbReference>
<keyword evidence="6" id="KW-1185">Reference proteome</keyword>
<dbReference type="PANTHER" id="PTHR30511:SF3">
    <property type="entry name" value="LYSINE RACEMASE"/>
    <property type="match status" value="1"/>
</dbReference>
<dbReference type="SUPFAM" id="SSF51419">
    <property type="entry name" value="PLP-binding barrel"/>
    <property type="match status" value="1"/>
</dbReference>
<dbReference type="GO" id="GO:0008784">
    <property type="term" value="F:alanine racemase activity"/>
    <property type="evidence" value="ECO:0007669"/>
    <property type="project" value="TreeGrafter"/>
</dbReference>
<dbReference type="GO" id="GO:0030170">
    <property type="term" value="F:pyridoxal phosphate binding"/>
    <property type="evidence" value="ECO:0007669"/>
    <property type="project" value="TreeGrafter"/>
</dbReference>
<dbReference type="Pfam" id="PF01168">
    <property type="entry name" value="Ala_racemase_N"/>
    <property type="match status" value="1"/>
</dbReference>
<dbReference type="RefSeq" id="WP_207930739.1">
    <property type="nucleotide sequence ID" value="NZ_SLUN01000012.1"/>
</dbReference>
<evidence type="ECO:0000256" key="1">
    <source>
        <dbReference type="ARBA" id="ARBA00001933"/>
    </source>
</evidence>
<name>A0A4R1RSC2_HYDET</name>
<keyword evidence="3" id="KW-0413">Isomerase</keyword>
<evidence type="ECO:0000256" key="2">
    <source>
        <dbReference type="ARBA" id="ARBA00022898"/>
    </source>
</evidence>
<dbReference type="AlphaFoldDB" id="A0A4R1RSC2"/>
<evidence type="ECO:0000259" key="4">
    <source>
        <dbReference type="Pfam" id="PF01168"/>
    </source>
</evidence>
<dbReference type="InterPro" id="IPR000821">
    <property type="entry name" value="Ala_racemase"/>
</dbReference>
<dbReference type="Proteomes" id="UP000295008">
    <property type="component" value="Unassembled WGS sequence"/>
</dbReference>
<accession>A0A4R1RSC2</accession>
<dbReference type="Gene3D" id="3.20.20.10">
    <property type="entry name" value="Alanine racemase"/>
    <property type="match status" value="1"/>
</dbReference>